<protein>
    <submittedName>
        <fullName evidence="3">MOSC domain-containing protein</fullName>
    </submittedName>
</protein>
<dbReference type="Pfam" id="PF03473">
    <property type="entry name" value="MOSC"/>
    <property type="match status" value="1"/>
</dbReference>
<dbReference type="GO" id="GO:0030151">
    <property type="term" value="F:molybdenum ion binding"/>
    <property type="evidence" value="ECO:0007669"/>
    <property type="project" value="InterPro"/>
</dbReference>
<dbReference type="Reactome" id="R-CEL-211945">
    <property type="pathway name" value="Phase I - Functionalization of compounds"/>
</dbReference>
<keyword evidence="6" id="KW-1267">Proteomics identification</keyword>
<dbReference type="SMR" id="U4PC34"/>
<dbReference type="OMA" id="ARQYPQM"/>
<dbReference type="RefSeq" id="NP_001294514.1">
    <property type="nucleotide sequence ID" value="NM_001307585.1"/>
</dbReference>
<evidence type="ECO:0007829" key="6">
    <source>
        <dbReference type="PeptideAtlas" id="U4PC34"/>
    </source>
</evidence>
<dbReference type="EMBL" id="BX284604">
    <property type="protein sequence ID" value="CDH93306.1"/>
    <property type="molecule type" value="Genomic_DNA"/>
</dbReference>
<evidence type="ECO:0000313" key="4">
    <source>
        <dbReference type="Proteomes" id="UP000001940"/>
    </source>
</evidence>
<dbReference type="Bgee" id="WBGene00018925">
    <property type="expression patterns" value="Expressed in adult organism and 4 other cell types or tissues"/>
</dbReference>
<dbReference type="AGR" id="WB:WBGene00018925"/>
<dbReference type="PeptideAtlas" id="U4PC34"/>
<keyword evidence="4" id="KW-1185">Reference proteome</keyword>
<dbReference type="InterPro" id="IPR005302">
    <property type="entry name" value="MoCF_Sase_C"/>
</dbReference>
<dbReference type="PaxDb" id="6239-F56A11.5b"/>
<name>U4PC34_CAEEL</name>
<dbReference type="PROSITE" id="PS51340">
    <property type="entry name" value="MOSC"/>
    <property type="match status" value="1"/>
</dbReference>
<dbReference type="CTD" id="176883"/>
<dbReference type="PANTHER" id="PTHR36930">
    <property type="entry name" value="METAL-SULFUR CLUSTER BIOSYNTHESIS PROTEINS YUAD-RELATED"/>
    <property type="match status" value="1"/>
</dbReference>
<dbReference type="GeneID" id="176883"/>
<dbReference type="InterPro" id="IPR005303">
    <property type="entry name" value="MOCOS_middle"/>
</dbReference>
<evidence type="ECO:0000256" key="1">
    <source>
        <dbReference type="SAM" id="Phobius"/>
    </source>
</evidence>
<evidence type="ECO:0000313" key="5">
    <source>
        <dbReference type="WormBase" id="F56A11.5b"/>
    </source>
</evidence>
<feature type="domain" description="MOSC" evidence="2">
    <location>
        <begin position="185"/>
        <end position="336"/>
    </location>
</feature>
<dbReference type="SUPFAM" id="SSF141673">
    <property type="entry name" value="MOSC N-terminal domain-like"/>
    <property type="match status" value="1"/>
</dbReference>
<keyword evidence="1" id="KW-1133">Transmembrane helix</keyword>
<feature type="transmembrane region" description="Helical" evidence="1">
    <location>
        <begin position="12"/>
        <end position="32"/>
    </location>
</feature>
<dbReference type="OrthoDB" id="17255at2759"/>
<dbReference type="PANTHER" id="PTHR36930:SF1">
    <property type="entry name" value="MOSC DOMAIN-CONTAINING PROTEIN"/>
    <property type="match status" value="1"/>
</dbReference>
<dbReference type="Pfam" id="PF03476">
    <property type="entry name" value="MOSC_N"/>
    <property type="match status" value="1"/>
</dbReference>
<gene>
    <name evidence="3" type="ORF">CELE_F56A11.5</name>
    <name evidence="3 5" type="ORF">F56A11.5</name>
</gene>
<dbReference type="InterPro" id="IPR011037">
    <property type="entry name" value="Pyrv_Knase-like_insert_dom_sf"/>
</dbReference>
<proteinExistence type="evidence at protein level"/>
<dbReference type="STRING" id="6239.F56A11.5b.1"/>
<dbReference type="KEGG" id="cel:CELE_F56A11.5"/>
<evidence type="ECO:0000313" key="3">
    <source>
        <dbReference type="EMBL" id="CDH93306.1"/>
    </source>
</evidence>
<sequence length="342" mass="39047">MNTLYEDRKVIFGILGTSFFSWTAFLALKGLVKKYSKPKAEWVPVGRIKSLHLYPIKSCKGKEVFQYRCTPFGPRLGEYLDRHFLVINSDGKFYTARTKPQMVLIETLIKDGIVRVSYPGREDAQFKIEDVKANKDLRSGFLHVDLRTDGYDCGDAVAEFFSNVLEEPGTRVIMYDTGLFTERTCKTEEGWWNNEVPKRIDDFQTAYADLAPYMITSQASLDDLNSKLDQNVSSINFRPCIVVDDCAAWDEDKWLDLRIGDVEMQCFKPCTRCILTTVNPETGTKDKDMQPLKKLREFRLGPGKLRQEFGESPIFGVNAGLVKTGYIHVGQTVWAKYKPSAF</sequence>
<dbReference type="AlphaFoldDB" id="U4PC34"/>
<dbReference type="WormBase" id="F56A11.5b">
    <property type="protein sequence ID" value="CE48701"/>
    <property type="gene ID" value="WBGene00018925"/>
</dbReference>
<dbReference type="eggNOG" id="KOG2362">
    <property type="taxonomic scope" value="Eukaryota"/>
</dbReference>
<dbReference type="GO" id="GO:0030170">
    <property type="term" value="F:pyridoxal phosphate binding"/>
    <property type="evidence" value="ECO:0007669"/>
    <property type="project" value="InterPro"/>
</dbReference>
<organism evidence="3 4">
    <name type="scientific">Caenorhabditis elegans</name>
    <dbReference type="NCBI Taxonomy" id="6239"/>
    <lineage>
        <taxon>Eukaryota</taxon>
        <taxon>Metazoa</taxon>
        <taxon>Ecdysozoa</taxon>
        <taxon>Nematoda</taxon>
        <taxon>Chromadorea</taxon>
        <taxon>Rhabditida</taxon>
        <taxon>Rhabditina</taxon>
        <taxon>Rhabditomorpha</taxon>
        <taxon>Rhabditoidea</taxon>
        <taxon>Rhabditidae</taxon>
        <taxon>Peloderinae</taxon>
        <taxon>Caenorhabditis</taxon>
    </lineage>
</organism>
<dbReference type="SUPFAM" id="SSF50800">
    <property type="entry name" value="PK beta-barrel domain-like"/>
    <property type="match status" value="1"/>
</dbReference>
<keyword evidence="1" id="KW-0472">Membrane</keyword>
<evidence type="ECO:0000259" key="2">
    <source>
        <dbReference type="PROSITE" id="PS51340"/>
    </source>
</evidence>
<dbReference type="FunCoup" id="U4PC34">
    <property type="interactions" value="635"/>
</dbReference>
<dbReference type="ExpressionAtlas" id="U4PC34">
    <property type="expression patterns" value="baseline"/>
</dbReference>
<dbReference type="InterPro" id="IPR052716">
    <property type="entry name" value="MOSC_domain"/>
</dbReference>
<dbReference type="Proteomes" id="UP000001940">
    <property type="component" value="Chromosome IV"/>
</dbReference>
<dbReference type="InParanoid" id="U4PC34"/>
<accession>U4PC34</accession>
<reference evidence="3 4" key="1">
    <citation type="journal article" date="1998" name="Science">
        <title>Genome sequence of the nematode C. elegans: a platform for investigating biology.</title>
        <authorList>
            <consortium name="The C. elegans sequencing consortium"/>
            <person name="Sulson J.E."/>
            <person name="Waterston R."/>
        </authorList>
    </citation>
    <scope>NUCLEOTIDE SEQUENCE [LARGE SCALE GENOMIC DNA]</scope>
    <source>
        <strain evidence="3 4">Bristol N2</strain>
    </source>
</reference>
<dbReference type="GO" id="GO:0003824">
    <property type="term" value="F:catalytic activity"/>
    <property type="evidence" value="ECO:0007669"/>
    <property type="project" value="InterPro"/>
</dbReference>
<keyword evidence="1" id="KW-0812">Transmembrane</keyword>